<evidence type="ECO:0000256" key="1">
    <source>
        <dbReference type="SAM" id="Phobius"/>
    </source>
</evidence>
<dbReference type="KEGG" id="ipc:IPA_06095"/>
<feature type="transmembrane region" description="Helical" evidence="1">
    <location>
        <begin position="51"/>
        <end position="71"/>
    </location>
</feature>
<keyword evidence="1" id="KW-0812">Transmembrane</keyword>
<protein>
    <submittedName>
        <fullName evidence="2">Uncharacterized protein</fullName>
    </submittedName>
</protein>
<accession>A0A977PLI6</accession>
<proteinExistence type="predicted"/>
<evidence type="ECO:0000313" key="2">
    <source>
        <dbReference type="EMBL" id="UXD22544.1"/>
    </source>
</evidence>
<dbReference type="EMBL" id="CP006868">
    <property type="protein sequence ID" value="UXD22544.1"/>
    <property type="molecule type" value="Genomic_DNA"/>
</dbReference>
<gene>
    <name evidence="2" type="ORF">IPA_06095</name>
</gene>
<keyword evidence="1" id="KW-1133">Transmembrane helix</keyword>
<keyword evidence="3" id="KW-1185">Reference proteome</keyword>
<dbReference type="Proteomes" id="UP001063698">
    <property type="component" value="Chromosome"/>
</dbReference>
<sequence length="75" mass="8313">MRTALALLLIALIAFGAPMRFRHEWRWGWGAGTIALASIIIVTAYFVVPTLLLPIAVLTLLATVLALWYLYGRNS</sequence>
<reference evidence="2" key="1">
    <citation type="submission" date="2013-11" db="EMBL/GenBank/DDBJ databases">
        <title>Comparative genomics of Ignicoccus.</title>
        <authorList>
            <person name="Podar M."/>
        </authorList>
    </citation>
    <scope>NUCLEOTIDE SEQUENCE</scope>
    <source>
        <strain evidence="2">DSM 13166</strain>
    </source>
</reference>
<evidence type="ECO:0000313" key="3">
    <source>
        <dbReference type="Proteomes" id="UP001063698"/>
    </source>
</evidence>
<keyword evidence="1" id="KW-0472">Membrane</keyword>
<name>A0A977PLI6_9CREN</name>
<organism evidence="2 3">
    <name type="scientific">Ignicoccus pacificus DSM 13166</name>
    <dbReference type="NCBI Taxonomy" id="940294"/>
    <lineage>
        <taxon>Archaea</taxon>
        <taxon>Thermoproteota</taxon>
        <taxon>Thermoprotei</taxon>
        <taxon>Desulfurococcales</taxon>
        <taxon>Desulfurococcaceae</taxon>
        <taxon>Ignicoccus</taxon>
    </lineage>
</organism>
<dbReference type="AlphaFoldDB" id="A0A977PLI6"/>
<feature type="transmembrane region" description="Helical" evidence="1">
    <location>
        <begin position="26"/>
        <end position="46"/>
    </location>
</feature>